<organism evidence="6 7">
    <name type="scientific">Candidatus Vallotiella hemipterorum</name>
    <dbReference type="NCBI Taxonomy" id="1177213"/>
    <lineage>
        <taxon>Bacteria</taxon>
        <taxon>Pseudomonadati</taxon>
        <taxon>Pseudomonadota</taxon>
        <taxon>Betaproteobacteria</taxon>
        <taxon>Burkholderiales</taxon>
        <taxon>Burkholderiaceae</taxon>
        <taxon>Candidatus Vallotiella</taxon>
    </lineage>
</organism>
<name>A0A916NFL4_9BURK</name>
<comment type="similarity">
    <text evidence="5">Belongs to the YciB family.</text>
</comment>
<dbReference type="GO" id="GO:0005886">
    <property type="term" value="C:plasma membrane"/>
    <property type="evidence" value="ECO:0007669"/>
    <property type="project" value="UniProtKB-SubCell"/>
</dbReference>
<comment type="function">
    <text evidence="5">Plays a role in cell envelope biogenesis, maintenance of cell envelope integrity and membrane homeostasis.</text>
</comment>
<evidence type="ECO:0000313" key="6">
    <source>
        <dbReference type="EMBL" id="CAG7601964.1"/>
    </source>
</evidence>
<reference evidence="6" key="1">
    <citation type="submission" date="2021-06" db="EMBL/GenBank/DDBJ databases">
        <authorList>
            <person name="Szabo G."/>
        </authorList>
    </citation>
    <scope>NUCLEOTIDE SEQUENCE</scope>
    <source>
        <strain evidence="6">MYVALT</strain>
    </source>
</reference>
<feature type="transmembrane region" description="Helical" evidence="5">
    <location>
        <begin position="80"/>
        <end position="96"/>
    </location>
</feature>
<evidence type="ECO:0000256" key="5">
    <source>
        <dbReference type="HAMAP-Rule" id="MF_00189"/>
    </source>
</evidence>
<evidence type="ECO:0000256" key="1">
    <source>
        <dbReference type="ARBA" id="ARBA00022475"/>
    </source>
</evidence>
<keyword evidence="2 5" id="KW-0812">Transmembrane</keyword>
<feature type="transmembrane region" description="Helical" evidence="5">
    <location>
        <begin position="49"/>
        <end position="68"/>
    </location>
</feature>
<dbReference type="AlphaFoldDB" id="A0A916NFL4"/>
<protein>
    <recommendedName>
        <fullName evidence="5">Inner membrane-spanning protein YciB</fullName>
    </recommendedName>
</protein>
<dbReference type="Proteomes" id="UP000693996">
    <property type="component" value="Chromosome"/>
</dbReference>
<comment type="subcellular location">
    <subcellularLocation>
        <location evidence="5">Cell inner membrane</location>
        <topology evidence="5">Multi-pass membrane protein</topology>
    </subcellularLocation>
</comment>
<dbReference type="EMBL" id="OU343031">
    <property type="protein sequence ID" value="CAG7601964.1"/>
    <property type="molecule type" value="Genomic_DNA"/>
</dbReference>
<sequence length="176" mass="20567">MKLLFHLLTISLFFISFKVWSVYTATSIAIATVLIQVMWSVFRYRHVNMMLWVSLVLIIVFGGATLVLHDDRFIKWKTTLLYWVFSLAILFSQFILRKNLIQKALNAHIQLPPLIWVKLNVIWGLFFAALGIANLWVAYRFSNNTWVDFKLFGTTGATLMFIVIQSLWLARYKKEG</sequence>
<dbReference type="Pfam" id="PF04279">
    <property type="entry name" value="IspA"/>
    <property type="match status" value="1"/>
</dbReference>
<dbReference type="NCBIfam" id="NF001325">
    <property type="entry name" value="PRK00259.1-3"/>
    <property type="match status" value="1"/>
</dbReference>
<evidence type="ECO:0000256" key="4">
    <source>
        <dbReference type="ARBA" id="ARBA00023136"/>
    </source>
</evidence>
<keyword evidence="5" id="KW-0997">Cell inner membrane</keyword>
<feature type="transmembrane region" description="Helical" evidence="5">
    <location>
        <begin position="20"/>
        <end position="42"/>
    </location>
</feature>
<keyword evidence="7" id="KW-1185">Reference proteome</keyword>
<dbReference type="InterPro" id="IPR006008">
    <property type="entry name" value="YciB"/>
</dbReference>
<accession>A0A916NFL4</accession>
<evidence type="ECO:0000256" key="2">
    <source>
        <dbReference type="ARBA" id="ARBA00022692"/>
    </source>
</evidence>
<evidence type="ECO:0000313" key="7">
    <source>
        <dbReference type="Proteomes" id="UP000693996"/>
    </source>
</evidence>
<proteinExistence type="inferred from homology"/>
<dbReference type="RefSeq" id="WP_216796998.1">
    <property type="nucleotide sequence ID" value="NZ_OU343031.1"/>
</dbReference>
<evidence type="ECO:0000256" key="3">
    <source>
        <dbReference type="ARBA" id="ARBA00022989"/>
    </source>
</evidence>
<keyword evidence="4 5" id="KW-0472">Membrane</keyword>
<dbReference type="PANTHER" id="PTHR36917:SF1">
    <property type="entry name" value="INNER MEMBRANE-SPANNING PROTEIN YCIB"/>
    <property type="match status" value="1"/>
</dbReference>
<keyword evidence="1 5" id="KW-1003">Cell membrane</keyword>
<dbReference type="HAMAP" id="MF_00189">
    <property type="entry name" value="YciB"/>
    <property type="match status" value="1"/>
</dbReference>
<gene>
    <name evidence="5" type="primary">yciB</name>
    <name evidence="6" type="ORF">MYVALT_F_02920</name>
</gene>
<keyword evidence="3 5" id="KW-1133">Transmembrane helix</keyword>
<dbReference type="KEGG" id="vtr:MYVALT_F_02920"/>
<feature type="transmembrane region" description="Helical" evidence="5">
    <location>
        <begin position="117"/>
        <end position="139"/>
    </location>
</feature>
<feature type="transmembrane region" description="Helical" evidence="5">
    <location>
        <begin position="151"/>
        <end position="170"/>
    </location>
</feature>
<dbReference type="PANTHER" id="PTHR36917">
    <property type="entry name" value="INTRACELLULAR SEPTATION PROTEIN A-RELATED"/>
    <property type="match status" value="1"/>
</dbReference>